<sequence>MDVTSDVMAETYQDADAVALQLHAIASDIQPFVEQVLEGLPPFLQCTSISLVVQAMRQARSVAVSQRVLDETLVLATAGLSHLLSTKHNPSMPSEFHALHSKREASQAKLQTRARRIQAKWFNARFRTLSCLPKLELSPFSLREPDPVELPSTRLDSALLDKEIAAYTSQLEVRVSQSRDHRRRVAAETMHLQKTDLARRKRQLHVKQTRFEHAQHRWEYLLQQLCRRQRQRRLTDVKATHTRHGYAQEDTDVLRSTFSPRGGGGHRRPSRLPHRDKMEDYVANILNHAVLRASWVLEMQALPHRPDLKCLLSLPPQQDHQRPLVLHVAMLLCPNLFGPHFGLLYQQYFAKHAVDANVVFEWTTVDVASLDFPTQALQRCLDGFFVCGAPDVSSANRLTSAPWYGALVDFVRALVAQDRPVGALGRGHVVLAEALGGRIDRRPTWQRAHNMLEEKVTTGFKQVQTRVRVLHTLHGEYVASMAAHPWIRTTTSMPVPGSMYAFVSSIKAPKRVLSFDGYPECSSLVFDMLSRLVDPDHSTSVLFEKASTTGGSLALDWVSAGPGVAHQFIHLFVPGAVARAKAGPCPSVLHDDDPRAVVPMAIFASKSPIPHVDFISDTDEYFSFALHEHVDSIVLGLNLSKDDHPIVFPRSCLNDMTDVADVFPALLSSKHHKHPLLVHIPRLTLVELKSLTILHAYQSRHVMKSPRVIPGSSPSSHNRLLTLCSALTRLADIHARLPPPPTKSAIVRPLHVTLIFPGEDASSFVKYSPQDLQKWWRVLNGAIAALHQPPPSKLTIVSRDATMLQVLRKMQPAWDFLFVLPPAAATVQDAVDIRRQAKVVARFADGVLLQKHHEFIACSRSMSPPVGLHVHPLSIVDLYHEVGLRVYVNANGPDAVTFLGPSSGPVREQVAFLLLGVDGVFTSNPHPVQDARKLLADRHSVVDEVRDAIRAHGRAAMAQVEADHAAESDRLTNVDGYRLYAHHYYNLPLESHEVDQWQQHTHPLQSQHSSLVLSGDTVLDYMERLHAVDVPTEAHRQLQSHATVSPVKTDNQRRDLHMAVKNPTLDQVRRDKPVKVGKRNRSVGFAFRSRHLVVNNDDESNWRSLAVHHIPTPPPKSPQHPRTSHPVTHIQLMERDHVTPMSSLETRTPSMTLSDKATPRRRRVLHSINLPVCSI</sequence>
<dbReference type="GO" id="GO:0006629">
    <property type="term" value="P:lipid metabolic process"/>
    <property type="evidence" value="ECO:0007669"/>
    <property type="project" value="InterPro"/>
</dbReference>
<feature type="compositionally biased region" description="Polar residues" evidence="1">
    <location>
        <begin position="1140"/>
        <end position="1155"/>
    </location>
</feature>
<reference evidence="2" key="1">
    <citation type="submission" date="2013-12" db="EMBL/GenBank/DDBJ databases">
        <title>The Genome Sequence of Aphanomyces astaci APO3.</title>
        <authorList>
            <consortium name="The Broad Institute Genomics Platform"/>
            <person name="Russ C."/>
            <person name="Tyler B."/>
            <person name="van West P."/>
            <person name="Dieguez-Uribeondo J."/>
            <person name="Young S.K."/>
            <person name="Zeng Q."/>
            <person name="Gargeya S."/>
            <person name="Fitzgerald M."/>
            <person name="Abouelleil A."/>
            <person name="Alvarado L."/>
            <person name="Chapman S.B."/>
            <person name="Gainer-Dewar J."/>
            <person name="Goldberg J."/>
            <person name="Griggs A."/>
            <person name="Gujja S."/>
            <person name="Hansen M."/>
            <person name="Howarth C."/>
            <person name="Imamovic A."/>
            <person name="Ireland A."/>
            <person name="Larimer J."/>
            <person name="McCowan C."/>
            <person name="Murphy C."/>
            <person name="Pearson M."/>
            <person name="Poon T.W."/>
            <person name="Priest M."/>
            <person name="Roberts A."/>
            <person name="Saif S."/>
            <person name="Shea T."/>
            <person name="Sykes S."/>
            <person name="Wortman J."/>
            <person name="Nusbaum C."/>
            <person name="Birren B."/>
        </authorList>
    </citation>
    <scope>NUCLEOTIDE SEQUENCE [LARGE SCALE GENOMIC DNA]</scope>
    <source>
        <strain evidence="2">APO3</strain>
    </source>
</reference>
<dbReference type="GO" id="GO:0008081">
    <property type="term" value="F:phosphoric diester hydrolase activity"/>
    <property type="evidence" value="ECO:0007669"/>
    <property type="project" value="InterPro"/>
</dbReference>
<dbReference type="InterPro" id="IPR029062">
    <property type="entry name" value="Class_I_gatase-like"/>
</dbReference>
<dbReference type="Gene3D" id="3.40.50.880">
    <property type="match status" value="1"/>
</dbReference>
<accession>W4GM54</accession>
<evidence type="ECO:0000313" key="2">
    <source>
        <dbReference type="EMBL" id="ETV80084.1"/>
    </source>
</evidence>
<evidence type="ECO:0000256" key="1">
    <source>
        <dbReference type="SAM" id="MobiDB-lite"/>
    </source>
</evidence>
<proteinExistence type="predicted"/>
<dbReference type="AlphaFoldDB" id="W4GM54"/>
<name>W4GM54_APHAT</name>
<dbReference type="RefSeq" id="XP_009830008.1">
    <property type="nucleotide sequence ID" value="XM_009831706.1"/>
</dbReference>
<gene>
    <name evidence="2" type="ORF">H257_06481</name>
</gene>
<protein>
    <recommendedName>
        <fullName evidence="3">GP-PDE domain-containing protein</fullName>
    </recommendedName>
</protein>
<dbReference type="EMBL" id="KI913126">
    <property type="protein sequence ID" value="ETV80084.1"/>
    <property type="molecule type" value="Genomic_DNA"/>
</dbReference>
<dbReference type="SUPFAM" id="SSF51695">
    <property type="entry name" value="PLC-like phosphodiesterases"/>
    <property type="match status" value="1"/>
</dbReference>
<dbReference type="VEuPathDB" id="FungiDB:H257_06481"/>
<organism evidence="2">
    <name type="scientific">Aphanomyces astaci</name>
    <name type="common">Crayfish plague agent</name>
    <dbReference type="NCBI Taxonomy" id="112090"/>
    <lineage>
        <taxon>Eukaryota</taxon>
        <taxon>Sar</taxon>
        <taxon>Stramenopiles</taxon>
        <taxon>Oomycota</taxon>
        <taxon>Saprolegniomycetes</taxon>
        <taxon>Saprolegniales</taxon>
        <taxon>Verrucalvaceae</taxon>
        <taxon>Aphanomyces</taxon>
    </lineage>
</organism>
<dbReference type="SUPFAM" id="SSF52317">
    <property type="entry name" value="Class I glutamine amidotransferase-like"/>
    <property type="match status" value="1"/>
</dbReference>
<evidence type="ECO:0008006" key="3">
    <source>
        <dbReference type="Google" id="ProtNLM"/>
    </source>
</evidence>
<dbReference type="GeneID" id="20808477"/>
<dbReference type="InterPro" id="IPR017946">
    <property type="entry name" value="PLC-like_Pdiesterase_TIM-brl"/>
</dbReference>
<dbReference type="OrthoDB" id="77894at2759"/>
<feature type="region of interest" description="Disordered" evidence="1">
    <location>
        <begin position="1140"/>
        <end position="1159"/>
    </location>
</feature>
<dbReference type="Gene3D" id="3.20.20.190">
    <property type="entry name" value="Phosphatidylinositol (PI) phosphodiesterase"/>
    <property type="match status" value="1"/>
</dbReference>